<dbReference type="Proteomes" id="UP001206925">
    <property type="component" value="Unassembled WGS sequence"/>
</dbReference>
<sequence>QPYLLIIAFFSILLHRRLQSLHLHIPSNSTLALSGFAPLEKQHANNYVHGVICQLEHSYQDEYHVTQCRSDMPLVLDRAREIYDSELEKKTKYDGDVKKPFNFRVEDGGFNLNESQMCVDKIACERPGFPKDVKFEFLSKFGGMGRMKRLYEMLKSVNARSWESDAIVSIRRKSTNVKLSDRAPSPDVKLNLLMEIAEEYELDWDPTASETKLLKPHEDL</sequence>
<evidence type="ECO:0000313" key="3">
    <source>
        <dbReference type="Proteomes" id="UP001206925"/>
    </source>
</evidence>
<dbReference type="AlphaFoldDB" id="A0AAD5GKN5"/>
<feature type="non-terminal residue" evidence="2">
    <location>
        <position position="1"/>
    </location>
</feature>
<keyword evidence="1" id="KW-0732">Signal</keyword>
<keyword evidence="3" id="KW-1185">Reference proteome</keyword>
<organism evidence="2 3">
    <name type="scientific">Ambrosia artemisiifolia</name>
    <name type="common">Common ragweed</name>
    <dbReference type="NCBI Taxonomy" id="4212"/>
    <lineage>
        <taxon>Eukaryota</taxon>
        <taxon>Viridiplantae</taxon>
        <taxon>Streptophyta</taxon>
        <taxon>Embryophyta</taxon>
        <taxon>Tracheophyta</taxon>
        <taxon>Spermatophyta</taxon>
        <taxon>Magnoliopsida</taxon>
        <taxon>eudicotyledons</taxon>
        <taxon>Gunneridae</taxon>
        <taxon>Pentapetalae</taxon>
        <taxon>asterids</taxon>
        <taxon>campanulids</taxon>
        <taxon>Asterales</taxon>
        <taxon>Asteraceae</taxon>
        <taxon>Asteroideae</taxon>
        <taxon>Heliantheae alliance</taxon>
        <taxon>Heliantheae</taxon>
        <taxon>Ambrosia</taxon>
    </lineage>
</organism>
<accession>A0AAD5GKN5</accession>
<name>A0AAD5GKN5_AMBAR</name>
<gene>
    <name evidence="2" type="ORF">M8C21_004909</name>
</gene>
<feature type="signal peptide" evidence="1">
    <location>
        <begin position="1"/>
        <end position="20"/>
    </location>
</feature>
<reference evidence="2" key="1">
    <citation type="submission" date="2022-06" db="EMBL/GenBank/DDBJ databases">
        <title>Uncovering the hologenomic basis of an extraordinary plant invasion.</title>
        <authorList>
            <person name="Bieker V.C."/>
            <person name="Martin M.D."/>
            <person name="Gilbert T."/>
            <person name="Hodgins K."/>
            <person name="Battlay P."/>
            <person name="Petersen B."/>
            <person name="Wilson J."/>
        </authorList>
    </citation>
    <scope>NUCLEOTIDE SEQUENCE</scope>
    <source>
        <strain evidence="2">AA19_3_7</strain>
        <tissue evidence="2">Leaf</tissue>
    </source>
</reference>
<proteinExistence type="predicted"/>
<protein>
    <submittedName>
        <fullName evidence="2">Uncharacterized protein</fullName>
    </submittedName>
</protein>
<feature type="chain" id="PRO_5042179411" evidence="1">
    <location>
        <begin position="21"/>
        <end position="220"/>
    </location>
</feature>
<comment type="caution">
    <text evidence="2">The sequence shown here is derived from an EMBL/GenBank/DDBJ whole genome shotgun (WGS) entry which is preliminary data.</text>
</comment>
<feature type="non-terminal residue" evidence="2">
    <location>
        <position position="220"/>
    </location>
</feature>
<evidence type="ECO:0000313" key="2">
    <source>
        <dbReference type="EMBL" id="KAI7744504.1"/>
    </source>
</evidence>
<evidence type="ECO:0000256" key="1">
    <source>
        <dbReference type="SAM" id="SignalP"/>
    </source>
</evidence>
<dbReference type="EMBL" id="JAMZMK010007520">
    <property type="protein sequence ID" value="KAI7744504.1"/>
    <property type="molecule type" value="Genomic_DNA"/>
</dbReference>